<evidence type="ECO:0000313" key="2">
    <source>
        <dbReference type="EMBL" id="MCO5401592.1"/>
    </source>
</evidence>
<organism evidence="2 3">
    <name type="scientific">Ralstonia soli</name>
    <dbReference type="NCBI Taxonomy" id="2953896"/>
    <lineage>
        <taxon>Bacteria</taxon>
        <taxon>Pseudomonadati</taxon>
        <taxon>Pseudomonadota</taxon>
        <taxon>Betaproteobacteria</taxon>
        <taxon>Burkholderiales</taxon>
        <taxon>Burkholderiaceae</taxon>
        <taxon>Ralstonia</taxon>
    </lineage>
</organism>
<evidence type="ECO:0000256" key="1">
    <source>
        <dbReference type="SAM" id="Phobius"/>
    </source>
</evidence>
<accession>A0ABT1AUA0</accession>
<evidence type="ECO:0000313" key="3">
    <source>
        <dbReference type="Proteomes" id="UP001162811"/>
    </source>
</evidence>
<sequence length="108" mass="12208">MDQLHAFLVTLACEVPLMLWLARRLPAPRVLLAALSANCLSHPVAWRVASLFPPDNYWSGVWLIEGSVIAFEAGWYWLWLRTGFPKTLAWSFLANAGSLSLGWLLWLV</sequence>
<comment type="caution">
    <text evidence="2">The sequence shown here is derived from an EMBL/GenBank/DDBJ whole genome shotgun (WGS) entry which is preliminary data.</text>
</comment>
<reference evidence="2" key="1">
    <citation type="submission" date="2022-06" db="EMBL/GenBank/DDBJ databases">
        <authorList>
            <person name="Lu C.-H."/>
        </authorList>
    </citation>
    <scope>NUCLEOTIDE SEQUENCE</scope>
    <source>
        <strain evidence="2">21MJYT02-11</strain>
    </source>
</reference>
<proteinExistence type="predicted"/>
<reference evidence="2" key="2">
    <citation type="journal article" date="2023" name="Front. Microbiol.">
        <title>Ralstonia chuxiongensis sp. nov., Ralstonia mojiangensis sp. nov., and Ralstonia soli sp. nov., isolated from tobacco fields, are three novel species in the family Burkholderiaceae.</title>
        <authorList>
            <person name="Lu C.H."/>
            <person name="Zhang Y.Y."/>
            <person name="Jiang N."/>
            <person name="Chen W."/>
            <person name="Shao X."/>
            <person name="Zhao Z.M."/>
            <person name="Lu W.L."/>
            <person name="Hu X."/>
            <person name="Xi Y.X."/>
            <person name="Zou S.Y."/>
            <person name="Wei Q.J."/>
            <person name="Lin Z.L."/>
            <person name="Gong L."/>
            <person name="Gai X.T."/>
            <person name="Zhang L.Q."/>
            <person name="Li J.Y."/>
            <person name="Jin Y."/>
            <person name="Xia Z.Y."/>
        </authorList>
    </citation>
    <scope>NUCLEOTIDE SEQUENCE</scope>
    <source>
        <strain evidence="2">21MJYT02-11</strain>
    </source>
</reference>
<keyword evidence="1" id="KW-0812">Transmembrane</keyword>
<dbReference type="EMBL" id="JAMXHT010000013">
    <property type="protein sequence ID" value="MCO5401592.1"/>
    <property type="molecule type" value="Genomic_DNA"/>
</dbReference>
<dbReference type="RefSeq" id="WP_252685050.1">
    <property type="nucleotide sequence ID" value="NZ_JAMXHT010000013.1"/>
</dbReference>
<feature type="transmembrane region" description="Helical" evidence="1">
    <location>
        <begin position="61"/>
        <end position="80"/>
    </location>
</feature>
<dbReference type="Proteomes" id="UP001162811">
    <property type="component" value="Unassembled WGS sequence"/>
</dbReference>
<feature type="transmembrane region" description="Helical" evidence="1">
    <location>
        <begin position="87"/>
        <end position="106"/>
    </location>
</feature>
<gene>
    <name evidence="2" type="ORF">NG900_25600</name>
</gene>
<keyword evidence="1" id="KW-1133">Transmembrane helix</keyword>
<protein>
    <submittedName>
        <fullName evidence="2">Uncharacterized protein</fullName>
    </submittedName>
</protein>
<keyword evidence="1" id="KW-0472">Membrane</keyword>
<keyword evidence="3" id="KW-1185">Reference proteome</keyword>
<name>A0ABT1AUA0_9RALS</name>